<dbReference type="HOGENOM" id="CLU_2260422_0_0_5"/>
<name>A0A0A8K6S1_9HYPH</name>
<dbReference type="RefSeq" id="WP_045368622.1">
    <property type="nucleotide sequence ID" value="NZ_AP014648.1"/>
</dbReference>
<dbReference type="AlphaFoldDB" id="A0A0A8K6S1"/>
<organism evidence="1 2">
    <name type="scientific">Methyloceanibacter caenitepidi</name>
    <dbReference type="NCBI Taxonomy" id="1384459"/>
    <lineage>
        <taxon>Bacteria</taxon>
        <taxon>Pseudomonadati</taxon>
        <taxon>Pseudomonadota</taxon>
        <taxon>Alphaproteobacteria</taxon>
        <taxon>Hyphomicrobiales</taxon>
        <taxon>Hyphomicrobiaceae</taxon>
        <taxon>Methyloceanibacter</taxon>
    </lineage>
</organism>
<evidence type="ECO:0000313" key="2">
    <source>
        <dbReference type="Proteomes" id="UP000031643"/>
    </source>
</evidence>
<dbReference type="KEGG" id="mcg:GL4_3029"/>
<protein>
    <submittedName>
        <fullName evidence="1">Uncharacterized protein</fullName>
    </submittedName>
</protein>
<sequence length="103" mass="11009">MADYVAQAQLANELRKHGIDPGRLPPECLQDFVAKAESVADLTRASHGSASEALSDHLFGMAALIAQTLKGEAPAENFAREILSRHGVAVRPKMDAMPPSETD</sequence>
<reference evidence="1 2" key="1">
    <citation type="submission" date="2014-09" db="EMBL/GenBank/DDBJ databases">
        <title>Genome sequencing of Methyloceanibacter caenitepidi Gela4.</title>
        <authorList>
            <person name="Takeuchi M."/>
            <person name="Susumu S."/>
            <person name="Kamagata Y."/>
            <person name="Oshima K."/>
            <person name="Hattori M."/>
            <person name="Iwasaki W."/>
        </authorList>
    </citation>
    <scope>NUCLEOTIDE SEQUENCE [LARGE SCALE GENOMIC DNA]</scope>
    <source>
        <strain evidence="1 2">Gela4</strain>
    </source>
</reference>
<accession>A0A0A8K6S1</accession>
<proteinExistence type="predicted"/>
<dbReference type="EMBL" id="AP014648">
    <property type="protein sequence ID" value="BAQ18461.1"/>
    <property type="molecule type" value="Genomic_DNA"/>
</dbReference>
<evidence type="ECO:0000313" key="1">
    <source>
        <dbReference type="EMBL" id="BAQ18461.1"/>
    </source>
</evidence>
<gene>
    <name evidence="1" type="ORF">GL4_3029</name>
</gene>
<keyword evidence="2" id="KW-1185">Reference proteome</keyword>
<dbReference type="Proteomes" id="UP000031643">
    <property type="component" value="Chromosome"/>
</dbReference>